<gene>
    <name evidence="2" type="ORF">SAMN05518684_11039</name>
</gene>
<feature type="domain" description="Cell wall hydrolase SleB" evidence="1">
    <location>
        <begin position="47"/>
        <end position="152"/>
    </location>
</feature>
<proteinExistence type="predicted"/>
<dbReference type="Gene3D" id="1.10.10.2520">
    <property type="entry name" value="Cell wall hydrolase SleB, domain 1"/>
    <property type="match status" value="1"/>
</dbReference>
<dbReference type="InterPro" id="IPR011105">
    <property type="entry name" value="Cell_wall_hydrolase_SleB"/>
</dbReference>
<protein>
    <submittedName>
        <fullName evidence="2">N-acetylmuramoyl-L-alanine amidase</fullName>
    </submittedName>
</protein>
<dbReference type="OrthoDB" id="1642705at2"/>
<evidence type="ECO:0000313" key="3">
    <source>
        <dbReference type="Proteomes" id="UP000198571"/>
    </source>
</evidence>
<dbReference type="GO" id="GO:0016787">
    <property type="term" value="F:hydrolase activity"/>
    <property type="evidence" value="ECO:0007669"/>
    <property type="project" value="InterPro"/>
</dbReference>
<dbReference type="Proteomes" id="UP000198571">
    <property type="component" value="Unassembled WGS sequence"/>
</dbReference>
<dbReference type="Pfam" id="PF07486">
    <property type="entry name" value="Hydrolase_2"/>
    <property type="match status" value="1"/>
</dbReference>
<accession>A0A1H9VAW4</accession>
<organism evidence="2 3">
    <name type="scientific">Salipaludibacillus aurantiacus</name>
    <dbReference type="NCBI Taxonomy" id="1601833"/>
    <lineage>
        <taxon>Bacteria</taxon>
        <taxon>Bacillati</taxon>
        <taxon>Bacillota</taxon>
        <taxon>Bacilli</taxon>
        <taxon>Bacillales</taxon>
        <taxon>Bacillaceae</taxon>
    </lineage>
</organism>
<evidence type="ECO:0000259" key="1">
    <source>
        <dbReference type="Pfam" id="PF07486"/>
    </source>
</evidence>
<dbReference type="AlphaFoldDB" id="A0A1H9VAW4"/>
<dbReference type="EMBL" id="FOGT01000010">
    <property type="protein sequence ID" value="SES18708.1"/>
    <property type="molecule type" value="Genomic_DNA"/>
</dbReference>
<dbReference type="InterPro" id="IPR042047">
    <property type="entry name" value="SleB_dom1"/>
</dbReference>
<evidence type="ECO:0000313" key="2">
    <source>
        <dbReference type="EMBL" id="SES18708.1"/>
    </source>
</evidence>
<sequence length="166" mass="18680">MSGGCPESLETTLFVDPAKGGVGLAVIKARDSDIDLLARLMRAEAEGEGEQGMLSAGNVMVNRVRARCLDFVDINTVPRMVFQSPGGFEATQKGYFYQRARERDRRLARRLVAGERFVPGEFDLWFFRPDGPCPAQWWGQWNSGRFKLHCFYSPLASECPSVYTVY</sequence>
<name>A0A1H9VAW4_9BACI</name>
<reference evidence="3" key="1">
    <citation type="submission" date="2016-10" db="EMBL/GenBank/DDBJ databases">
        <authorList>
            <person name="Varghese N."/>
            <person name="Submissions S."/>
        </authorList>
    </citation>
    <scope>NUCLEOTIDE SEQUENCE [LARGE SCALE GENOMIC DNA]</scope>
    <source>
        <strain evidence="3">S9</strain>
    </source>
</reference>
<keyword evidence="3" id="KW-1185">Reference proteome</keyword>
<dbReference type="STRING" id="1601833.SAMN05518684_11039"/>